<reference evidence="7" key="1">
    <citation type="journal article" date="2019" name="Int. J. Syst. Evol. Microbiol.">
        <title>The Global Catalogue of Microorganisms (GCM) 10K type strain sequencing project: providing services to taxonomists for standard genome sequencing and annotation.</title>
        <authorList>
            <consortium name="The Broad Institute Genomics Platform"/>
            <consortium name="The Broad Institute Genome Sequencing Center for Infectious Disease"/>
            <person name="Wu L."/>
            <person name="Ma J."/>
        </authorList>
    </citation>
    <scope>NUCLEOTIDE SEQUENCE [LARGE SCALE GENOMIC DNA]</scope>
    <source>
        <strain evidence="7">KACC 12649</strain>
    </source>
</reference>
<dbReference type="InterPro" id="IPR011013">
    <property type="entry name" value="Gal_mutarotase_sf_dom"/>
</dbReference>
<comment type="caution">
    <text evidence="6">The sequence shown here is derived from an EMBL/GenBank/DDBJ whole genome shotgun (WGS) entry which is preliminary data.</text>
</comment>
<dbReference type="NCBIfam" id="NF008277">
    <property type="entry name" value="PRK11055.1"/>
    <property type="match status" value="1"/>
</dbReference>
<proteinExistence type="inferred from homology"/>
<keyword evidence="4 5" id="KW-0119">Carbohydrate metabolism</keyword>
<dbReference type="Proteomes" id="UP001596050">
    <property type="component" value="Unassembled WGS sequence"/>
</dbReference>
<comment type="similarity">
    <text evidence="2 5">Belongs to the aldose epimerase family.</text>
</comment>
<dbReference type="RefSeq" id="WP_379786528.1">
    <property type="nucleotide sequence ID" value="NZ_JBHSMU010000019.1"/>
</dbReference>
<evidence type="ECO:0000256" key="3">
    <source>
        <dbReference type="ARBA" id="ARBA00023235"/>
    </source>
</evidence>
<dbReference type="PANTHER" id="PTHR10091">
    <property type="entry name" value="ALDOSE-1-EPIMERASE"/>
    <property type="match status" value="1"/>
</dbReference>
<dbReference type="CDD" id="cd09019">
    <property type="entry name" value="galactose_mutarotase_like"/>
    <property type="match status" value="1"/>
</dbReference>
<dbReference type="InterPro" id="IPR008183">
    <property type="entry name" value="Aldose_1/G6P_1-epimerase"/>
</dbReference>
<dbReference type="EC" id="5.1.3.3" evidence="5"/>
<evidence type="ECO:0000313" key="7">
    <source>
        <dbReference type="Proteomes" id="UP001596050"/>
    </source>
</evidence>
<dbReference type="SUPFAM" id="SSF74650">
    <property type="entry name" value="Galactose mutarotase-like"/>
    <property type="match status" value="1"/>
</dbReference>
<comment type="pathway">
    <text evidence="1 5">Carbohydrate metabolism; hexose metabolism.</text>
</comment>
<sequence length="354" mass="38109">MTTTLTNTALGQSAPAGTGEPRLFTLRNAHGMHLTISERGAALVSWWAPDRYGRSADVLLGYREPQEYADDTCYFGAIVGRWANRIARGQFALDGKPVQAAVNDRGNHLHGGPQGFHAARWHGEASGQRVSLRLDSPSGQGGFPGNVEVQVDYTLGDDGSLCIEYQAVADAATPINLTSHPYFNLNGGRGDVGDHMLQIDADYFFETDAGGIPTCVAAVEGTPFDFRSPAAIGPRLRWPDRQVGLAGGFDHCYCVGSAPDGRHGPLREVARAWDPRSGRRLQVSTTEAGLQFYSGNALEGVRGRSPRPYARHAGFCLEAGAYPDQVNGEHAGAVILRPGEVYRQTTVYRLSLQG</sequence>
<dbReference type="Pfam" id="PF01263">
    <property type="entry name" value="Aldose_epim"/>
    <property type="match status" value="1"/>
</dbReference>
<evidence type="ECO:0000256" key="1">
    <source>
        <dbReference type="ARBA" id="ARBA00005028"/>
    </source>
</evidence>
<organism evidence="6 7">
    <name type="scientific">Massilia niabensis</name>
    <dbReference type="NCBI Taxonomy" id="544910"/>
    <lineage>
        <taxon>Bacteria</taxon>
        <taxon>Pseudomonadati</taxon>
        <taxon>Pseudomonadota</taxon>
        <taxon>Betaproteobacteria</taxon>
        <taxon>Burkholderiales</taxon>
        <taxon>Oxalobacteraceae</taxon>
        <taxon>Telluria group</taxon>
        <taxon>Massilia</taxon>
    </lineage>
</organism>
<dbReference type="Gene3D" id="2.70.98.10">
    <property type="match status" value="1"/>
</dbReference>
<dbReference type="EMBL" id="JBHSMU010000019">
    <property type="protein sequence ID" value="MFC5463046.1"/>
    <property type="molecule type" value="Genomic_DNA"/>
</dbReference>
<keyword evidence="3 5" id="KW-0413">Isomerase</keyword>
<comment type="catalytic activity">
    <reaction evidence="5">
        <text>alpha-D-glucose = beta-D-glucose</text>
        <dbReference type="Rhea" id="RHEA:10264"/>
        <dbReference type="ChEBI" id="CHEBI:15903"/>
        <dbReference type="ChEBI" id="CHEBI:17925"/>
        <dbReference type="EC" id="5.1.3.3"/>
    </reaction>
</comment>
<dbReference type="PANTHER" id="PTHR10091:SF0">
    <property type="entry name" value="GALACTOSE MUTAROTASE"/>
    <property type="match status" value="1"/>
</dbReference>
<dbReference type="InterPro" id="IPR014718">
    <property type="entry name" value="GH-type_carb-bd"/>
</dbReference>
<accession>A0ABW0LCG4</accession>
<name>A0ABW0LCG4_9BURK</name>
<evidence type="ECO:0000313" key="6">
    <source>
        <dbReference type="EMBL" id="MFC5463046.1"/>
    </source>
</evidence>
<evidence type="ECO:0000256" key="2">
    <source>
        <dbReference type="ARBA" id="ARBA00006206"/>
    </source>
</evidence>
<dbReference type="PIRSF" id="PIRSF005096">
    <property type="entry name" value="GALM"/>
    <property type="match status" value="1"/>
</dbReference>
<dbReference type="GO" id="GO:0016853">
    <property type="term" value="F:isomerase activity"/>
    <property type="evidence" value="ECO:0007669"/>
    <property type="project" value="UniProtKB-KW"/>
</dbReference>
<evidence type="ECO:0000256" key="4">
    <source>
        <dbReference type="ARBA" id="ARBA00023277"/>
    </source>
</evidence>
<protein>
    <recommendedName>
        <fullName evidence="5">Aldose 1-epimerase</fullName>
        <ecNumber evidence="5">5.1.3.3</ecNumber>
    </recommendedName>
</protein>
<dbReference type="InterPro" id="IPR015443">
    <property type="entry name" value="Aldose_1-epimerase"/>
</dbReference>
<dbReference type="InterPro" id="IPR047215">
    <property type="entry name" value="Galactose_mutarotase-like"/>
</dbReference>
<keyword evidence="7" id="KW-1185">Reference proteome</keyword>
<gene>
    <name evidence="6" type="ORF">ACFPN5_24840</name>
</gene>
<evidence type="ECO:0000256" key="5">
    <source>
        <dbReference type="PIRNR" id="PIRNR005096"/>
    </source>
</evidence>